<evidence type="ECO:0000313" key="2">
    <source>
        <dbReference type="EMBL" id="PON89372.1"/>
    </source>
</evidence>
<evidence type="ECO:0000256" key="1">
    <source>
        <dbReference type="SAM" id="MobiDB-lite"/>
    </source>
</evidence>
<feature type="region of interest" description="Disordered" evidence="1">
    <location>
        <begin position="85"/>
        <end position="127"/>
    </location>
</feature>
<organism evidence="2 3">
    <name type="scientific">Trema orientale</name>
    <name type="common">Charcoal tree</name>
    <name type="synonym">Celtis orientalis</name>
    <dbReference type="NCBI Taxonomy" id="63057"/>
    <lineage>
        <taxon>Eukaryota</taxon>
        <taxon>Viridiplantae</taxon>
        <taxon>Streptophyta</taxon>
        <taxon>Embryophyta</taxon>
        <taxon>Tracheophyta</taxon>
        <taxon>Spermatophyta</taxon>
        <taxon>Magnoliopsida</taxon>
        <taxon>eudicotyledons</taxon>
        <taxon>Gunneridae</taxon>
        <taxon>Pentapetalae</taxon>
        <taxon>rosids</taxon>
        <taxon>fabids</taxon>
        <taxon>Rosales</taxon>
        <taxon>Cannabaceae</taxon>
        <taxon>Trema</taxon>
    </lineage>
</organism>
<reference evidence="3" key="1">
    <citation type="submission" date="2016-06" db="EMBL/GenBank/DDBJ databases">
        <title>Parallel loss of symbiosis genes in relatives of nitrogen-fixing non-legume Parasponia.</title>
        <authorList>
            <person name="Van Velzen R."/>
            <person name="Holmer R."/>
            <person name="Bu F."/>
            <person name="Rutten L."/>
            <person name="Van Zeijl A."/>
            <person name="Liu W."/>
            <person name="Santuari L."/>
            <person name="Cao Q."/>
            <person name="Sharma T."/>
            <person name="Shen D."/>
            <person name="Roswanjaya Y."/>
            <person name="Wardhani T."/>
            <person name="Kalhor M.S."/>
            <person name="Jansen J."/>
            <person name="Van den Hoogen J."/>
            <person name="Gungor B."/>
            <person name="Hartog M."/>
            <person name="Hontelez J."/>
            <person name="Verver J."/>
            <person name="Yang W.-C."/>
            <person name="Schijlen E."/>
            <person name="Repin R."/>
            <person name="Schilthuizen M."/>
            <person name="Schranz E."/>
            <person name="Heidstra R."/>
            <person name="Miyata K."/>
            <person name="Fedorova E."/>
            <person name="Kohlen W."/>
            <person name="Bisseling T."/>
            <person name="Smit S."/>
            <person name="Geurts R."/>
        </authorList>
    </citation>
    <scope>NUCLEOTIDE SEQUENCE [LARGE SCALE GENOMIC DNA]</scope>
    <source>
        <strain evidence="3">cv. RG33-2</strain>
    </source>
</reference>
<dbReference type="EMBL" id="JXTC01000095">
    <property type="protein sequence ID" value="PON89372.1"/>
    <property type="molecule type" value="Genomic_DNA"/>
</dbReference>
<dbReference type="AlphaFoldDB" id="A0A2P5EV05"/>
<dbReference type="InParanoid" id="A0A2P5EV05"/>
<comment type="caution">
    <text evidence="2">The sequence shown here is derived from an EMBL/GenBank/DDBJ whole genome shotgun (WGS) entry which is preliminary data.</text>
</comment>
<keyword evidence="3" id="KW-1185">Reference proteome</keyword>
<feature type="non-terminal residue" evidence="2">
    <location>
        <position position="1"/>
    </location>
</feature>
<name>A0A2P5EV05_TREOI</name>
<sequence>RNSELLRKIIRVGINDASDGPAILASGPSLRHHHHRKVVQPSVRVKSALVAGGDNCPPPHCTVEVPQSPVRQVKLPAASAAHWVRPHSWPDQVDGTEMANESPGLRMKPAGESGGEPGFDRMAGHML</sequence>
<gene>
    <name evidence="2" type="ORF">TorRG33x02_149150</name>
</gene>
<dbReference type="OrthoDB" id="10308788at2759"/>
<protein>
    <submittedName>
        <fullName evidence="2">Uncharacterized protein</fullName>
    </submittedName>
</protein>
<evidence type="ECO:0000313" key="3">
    <source>
        <dbReference type="Proteomes" id="UP000237000"/>
    </source>
</evidence>
<proteinExistence type="predicted"/>
<feature type="compositionally biased region" description="Basic and acidic residues" evidence="1">
    <location>
        <begin position="118"/>
        <end position="127"/>
    </location>
</feature>
<dbReference type="Proteomes" id="UP000237000">
    <property type="component" value="Unassembled WGS sequence"/>
</dbReference>
<accession>A0A2P5EV05</accession>